<evidence type="ECO:0000256" key="1">
    <source>
        <dbReference type="ARBA" id="ARBA00001968"/>
    </source>
</evidence>
<evidence type="ECO:0000259" key="3">
    <source>
        <dbReference type="Pfam" id="PF13359"/>
    </source>
</evidence>
<protein>
    <recommendedName>
        <fullName evidence="3">DDE Tnp4 domain-containing protein</fullName>
    </recommendedName>
</protein>
<name>A0A7J5XBR6_DISMA</name>
<dbReference type="InterPro" id="IPR027806">
    <property type="entry name" value="HARBI1_dom"/>
</dbReference>
<comment type="cofactor">
    <cofactor evidence="1">
        <name>a divalent metal cation</name>
        <dbReference type="ChEBI" id="CHEBI:60240"/>
    </cofactor>
</comment>
<comment type="caution">
    <text evidence="4">The sequence shown here is derived from an EMBL/GenBank/DDBJ whole genome shotgun (WGS) entry which is preliminary data.</text>
</comment>
<keyword evidence="5" id="KW-1185">Reference proteome</keyword>
<dbReference type="PANTHER" id="PTHR23080:SF133">
    <property type="entry name" value="SI:CH211-262I1.5-RELATED"/>
    <property type="match status" value="1"/>
</dbReference>
<dbReference type="AlphaFoldDB" id="A0A7J5XBR6"/>
<dbReference type="EMBL" id="JAAKFY010000026">
    <property type="protein sequence ID" value="KAF3834435.1"/>
    <property type="molecule type" value="Genomic_DNA"/>
</dbReference>
<evidence type="ECO:0000256" key="2">
    <source>
        <dbReference type="ARBA" id="ARBA00022723"/>
    </source>
</evidence>
<gene>
    <name evidence="4" type="ORF">F7725_025639</name>
</gene>
<feature type="non-terminal residue" evidence="4">
    <location>
        <position position="1"/>
    </location>
</feature>
<sequence length="112" mass="12987">MLLVLRDPFQNCRMIVDCTDIKMAIPKQMDIQKETYSAYRGMHSFKLLLGVAPNAVITYCSKLYPGSTSDKEIATKLIAQNRIHVERANARFKEFRILKFIPSHLRHFSDKL</sequence>
<keyword evidence="2" id="KW-0479">Metal-binding</keyword>
<feature type="domain" description="DDE Tnp4" evidence="3">
    <location>
        <begin position="16"/>
        <end position="75"/>
    </location>
</feature>
<dbReference type="Proteomes" id="UP000518266">
    <property type="component" value="Unassembled WGS sequence"/>
</dbReference>
<organism evidence="4 5">
    <name type="scientific">Dissostichus mawsoni</name>
    <name type="common">Antarctic cod</name>
    <dbReference type="NCBI Taxonomy" id="36200"/>
    <lineage>
        <taxon>Eukaryota</taxon>
        <taxon>Metazoa</taxon>
        <taxon>Chordata</taxon>
        <taxon>Craniata</taxon>
        <taxon>Vertebrata</taxon>
        <taxon>Euteleostomi</taxon>
        <taxon>Actinopterygii</taxon>
        <taxon>Neopterygii</taxon>
        <taxon>Teleostei</taxon>
        <taxon>Neoteleostei</taxon>
        <taxon>Acanthomorphata</taxon>
        <taxon>Eupercaria</taxon>
        <taxon>Perciformes</taxon>
        <taxon>Notothenioidei</taxon>
        <taxon>Nototheniidae</taxon>
        <taxon>Dissostichus</taxon>
    </lineage>
</organism>
<dbReference type="PANTHER" id="PTHR23080">
    <property type="entry name" value="THAP DOMAIN PROTEIN"/>
    <property type="match status" value="1"/>
</dbReference>
<dbReference type="OrthoDB" id="10009406at2759"/>
<evidence type="ECO:0000313" key="4">
    <source>
        <dbReference type="EMBL" id="KAF3834435.1"/>
    </source>
</evidence>
<dbReference type="Pfam" id="PF13359">
    <property type="entry name" value="DDE_Tnp_4"/>
    <property type="match status" value="1"/>
</dbReference>
<proteinExistence type="predicted"/>
<evidence type="ECO:0000313" key="5">
    <source>
        <dbReference type="Proteomes" id="UP000518266"/>
    </source>
</evidence>
<reference evidence="4 5" key="1">
    <citation type="submission" date="2020-03" db="EMBL/GenBank/DDBJ databases">
        <title>Dissostichus mawsoni Genome sequencing and assembly.</title>
        <authorList>
            <person name="Park H."/>
        </authorList>
    </citation>
    <scope>NUCLEOTIDE SEQUENCE [LARGE SCALE GENOMIC DNA]</scope>
    <source>
        <strain evidence="4">DM0001</strain>
        <tissue evidence="4">Muscle</tissue>
    </source>
</reference>
<accession>A0A7J5XBR6</accession>
<dbReference type="GO" id="GO:0046872">
    <property type="term" value="F:metal ion binding"/>
    <property type="evidence" value="ECO:0007669"/>
    <property type="project" value="UniProtKB-KW"/>
</dbReference>